<evidence type="ECO:0000256" key="2">
    <source>
        <dbReference type="SAM" id="SignalP"/>
    </source>
</evidence>
<dbReference type="Pfam" id="PF13365">
    <property type="entry name" value="Trypsin_2"/>
    <property type="match status" value="1"/>
</dbReference>
<dbReference type="InterPro" id="IPR007730">
    <property type="entry name" value="SPOR-like_dom"/>
</dbReference>
<dbReference type="Pfam" id="PF05036">
    <property type="entry name" value="SPOR"/>
    <property type="match status" value="1"/>
</dbReference>
<dbReference type="Gene3D" id="2.40.10.120">
    <property type="match status" value="1"/>
</dbReference>
<dbReference type="EMBL" id="FNYY01000019">
    <property type="protein sequence ID" value="SEK02546.1"/>
    <property type="molecule type" value="Genomic_DNA"/>
</dbReference>
<feature type="region of interest" description="Disordered" evidence="1">
    <location>
        <begin position="110"/>
        <end position="160"/>
    </location>
</feature>
<dbReference type="SUPFAM" id="SSF47090">
    <property type="entry name" value="PGBD-like"/>
    <property type="match status" value="1"/>
</dbReference>
<dbReference type="InterPro" id="IPR036366">
    <property type="entry name" value="PGBDSf"/>
</dbReference>
<dbReference type="InterPro" id="IPR002477">
    <property type="entry name" value="Peptidoglycan-bd-like"/>
</dbReference>
<gene>
    <name evidence="4" type="ORF">SAMN04487940_11936</name>
</gene>
<accession>A0A975ZQ79</accession>
<dbReference type="GO" id="GO:0042834">
    <property type="term" value="F:peptidoglycan binding"/>
    <property type="evidence" value="ECO:0007669"/>
    <property type="project" value="InterPro"/>
</dbReference>
<feature type="chain" id="PRO_5037356012" evidence="2">
    <location>
        <begin position="22"/>
        <end position="583"/>
    </location>
</feature>
<dbReference type="RefSeq" id="WP_074838538.1">
    <property type="nucleotide sequence ID" value="NZ_FNYY01000019.1"/>
</dbReference>
<name>A0A975ZQ79_9RHOB</name>
<dbReference type="Proteomes" id="UP000182932">
    <property type="component" value="Unassembled WGS sequence"/>
</dbReference>
<feature type="domain" description="SPOR" evidence="3">
    <location>
        <begin position="20"/>
        <end position="98"/>
    </location>
</feature>
<dbReference type="InterPro" id="IPR009003">
    <property type="entry name" value="Peptidase_S1_PA"/>
</dbReference>
<evidence type="ECO:0000259" key="3">
    <source>
        <dbReference type="PROSITE" id="PS51724"/>
    </source>
</evidence>
<dbReference type="SUPFAM" id="SSF50494">
    <property type="entry name" value="Trypsin-like serine proteases"/>
    <property type="match status" value="1"/>
</dbReference>
<proteinExistence type="predicted"/>
<comment type="caution">
    <text evidence="4">The sequence shown here is derived from an EMBL/GenBank/DDBJ whole genome shotgun (WGS) entry which is preliminary data.</text>
</comment>
<keyword evidence="2" id="KW-0732">Signal</keyword>
<evidence type="ECO:0000256" key="1">
    <source>
        <dbReference type="SAM" id="MobiDB-lite"/>
    </source>
</evidence>
<protein>
    <submittedName>
        <fullName evidence="4">Sporulation related domain-containing protein</fullName>
    </submittedName>
</protein>
<keyword evidence="5" id="KW-1185">Reference proteome</keyword>
<dbReference type="PROSITE" id="PS51724">
    <property type="entry name" value="SPOR"/>
    <property type="match status" value="1"/>
</dbReference>
<sequence>MTRLFFATLCALVFSLSAAIAQDNRAWIQIEALPSLLEAEDRVRDYAEFLPNVNGFAVGSGWYAVALGPYASRNAANGELRQLRARGRVPRDSFVVGAQSLQRQFWPVGADAQTAPPPVETSDLPDDQAAEAAAEAAPGAPEVPEETLAQARRSEAQMTGQEKRDLQVALQWAGFYNAAIDGAYGAGTRRAMAAWQEANGHEATSVMTTRQRALALRQYNAVLEGMDLQQVTDSQAGIEMLLPLGVVAFEAHEAPFARYAATGDLPAQVLLISQAGDRRRLFGLYDILQTLEVVPLDGPRERRDDGFSITGRNDEIVSHTEVSLRDGEIKGFMLVWPAGDEDRRTRVLQEMSESFTRLAGVLPSDLGVDDSQSVDLLSGLQIRKPRVSRTGFFVAADGTVLTTLEAVEGCTRVTLDGTTEARVAATDTALGMALLTPQSALAPLEVAELASASPRLQSEIAVAGFSYEGVLGAPSMTFGTLVDLRGLNGEDALDRVALSALPGDAGGPVMDRSGAVIGMLLPRDGDGRRLPEEVSFAADASALEAAMRQAGVTARMAPGGAEMAPEDLTNKARGMAVLVSCWD</sequence>
<feature type="signal peptide" evidence="2">
    <location>
        <begin position="1"/>
        <end position="21"/>
    </location>
</feature>
<organism evidence="4 5">
    <name type="scientific">Marinovum algicola</name>
    <dbReference type="NCBI Taxonomy" id="42444"/>
    <lineage>
        <taxon>Bacteria</taxon>
        <taxon>Pseudomonadati</taxon>
        <taxon>Pseudomonadota</taxon>
        <taxon>Alphaproteobacteria</taxon>
        <taxon>Rhodobacterales</taxon>
        <taxon>Roseobacteraceae</taxon>
        <taxon>Marinovum</taxon>
    </lineage>
</organism>
<dbReference type="AlphaFoldDB" id="A0A975ZQ79"/>
<dbReference type="GeneID" id="80820244"/>
<evidence type="ECO:0000313" key="5">
    <source>
        <dbReference type="Proteomes" id="UP000182932"/>
    </source>
</evidence>
<evidence type="ECO:0000313" key="4">
    <source>
        <dbReference type="EMBL" id="SEK02546.1"/>
    </source>
</evidence>
<dbReference type="Gene3D" id="1.10.101.10">
    <property type="entry name" value="PGBD-like superfamily/PGBD"/>
    <property type="match status" value="1"/>
</dbReference>
<dbReference type="InterPro" id="IPR036365">
    <property type="entry name" value="PGBD-like_sf"/>
</dbReference>
<reference evidence="4 5" key="1">
    <citation type="submission" date="2016-10" db="EMBL/GenBank/DDBJ databases">
        <authorList>
            <person name="Varghese N."/>
            <person name="Submissions S."/>
        </authorList>
    </citation>
    <scope>NUCLEOTIDE SEQUENCE [LARGE SCALE GENOMIC DNA]</scope>
    <source>
        <strain evidence="4 5">FF3</strain>
    </source>
</reference>
<dbReference type="Pfam" id="PF01471">
    <property type="entry name" value="PG_binding_1"/>
    <property type="match status" value="1"/>
</dbReference>
<feature type="compositionally biased region" description="Low complexity" evidence="1">
    <location>
        <begin position="130"/>
        <end position="142"/>
    </location>
</feature>